<protein>
    <submittedName>
        <fullName evidence="1">Uncharacterized protein</fullName>
    </submittedName>
</protein>
<sequence>MKAQLVYRGYDGEFVVTELIKVNNKKREDLLREKKNLERNTRIPLVITFSRALPNIGRIIRRHLHTLHTSDRIKEVFLSPH</sequence>
<proteinExistence type="predicted"/>
<evidence type="ECO:0000313" key="1">
    <source>
        <dbReference type="EMBL" id="KAH3782283.1"/>
    </source>
</evidence>
<reference evidence="1" key="1">
    <citation type="journal article" date="2019" name="bioRxiv">
        <title>The Genome of the Zebra Mussel, Dreissena polymorpha: A Resource for Invasive Species Research.</title>
        <authorList>
            <person name="McCartney M.A."/>
            <person name="Auch B."/>
            <person name="Kono T."/>
            <person name="Mallez S."/>
            <person name="Zhang Y."/>
            <person name="Obille A."/>
            <person name="Becker A."/>
            <person name="Abrahante J.E."/>
            <person name="Garbe J."/>
            <person name="Badalamenti J.P."/>
            <person name="Herman A."/>
            <person name="Mangelson H."/>
            <person name="Liachko I."/>
            <person name="Sullivan S."/>
            <person name="Sone E.D."/>
            <person name="Koren S."/>
            <person name="Silverstein K.A.T."/>
            <person name="Beckman K.B."/>
            <person name="Gohl D.M."/>
        </authorList>
    </citation>
    <scope>NUCLEOTIDE SEQUENCE</scope>
    <source>
        <strain evidence="1">Duluth1</strain>
        <tissue evidence="1">Whole animal</tissue>
    </source>
</reference>
<name>A0A9D4ISB6_DREPO</name>
<reference evidence="1" key="2">
    <citation type="submission" date="2020-11" db="EMBL/GenBank/DDBJ databases">
        <authorList>
            <person name="McCartney M.A."/>
            <person name="Auch B."/>
            <person name="Kono T."/>
            <person name="Mallez S."/>
            <person name="Becker A."/>
            <person name="Gohl D.M."/>
            <person name="Silverstein K.A.T."/>
            <person name="Koren S."/>
            <person name="Bechman K.B."/>
            <person name="Herman A."/>
            <person name="Abrahante J.E."/>
            <person name="Garbe J."/>
        </authorList>
    </citation>
    <scope>NUCLEOTIDE SEQUENCE</scope>
    <source>
        <strain evidence="1">Duluth1</strain>
        <tissue evidence="1">Whole animal</tissue>
    </source>
</reference>
<dbReference type="AlphaFoldDB" id="A0A9D4ISB6"/>
<organism evidence="1 2">
    <name type="scientific">Dreissena polymorpha</name>
    <name type="common">Zebra mussel</name>
    <name type="synonym">Mytilus polymorpha</name>
    <dbReference type="NCBI Taxonomy" id="45954"/>
    <lineage>
        <taxon>Eukaryota</taxon>
        <taxon>Metazoa</taxon>
        <taxon>Spiralia</taxon>
        <taxon>Lophotrochozoa</taxon>
        <taxon>Mollusca</taxon>
        <taxon>Bivalvia</taxon>
        <taxon>Autobranchia</taxon>
        <taxon>Heteroconchia</taxon>
        <taxon>Euheterodonta</taxon>
        <taxon>Imparidentia</taxon>
        <taxon>Neoheterodontei</taxon>
        <taxon>Myida</taxon>
        <taxon>Dreissenoidea</taxon>
        <taxon>Dreissenidae</taxon>
        <taxon>Dreissena</taxon>
    </lineage>
</organism>
<evidence type="ECO:0000313" key="2">
    <source>
        <dbReference type="Proteomes" id="UP000828390"/>
    </source>
</evidence>
<accession>A0A9D4ISB6</accession>
<comment type="caution">
    <text evidence="1">The sequence shown here is derived from an EMBL/GenBank/DDBJ whole genome shotgun (WGS) entry which is preliminary data.</text>
</comment>
<dbReference type="EMBL" id="JAIWYP010000008">
    <property type="protein sequence ID" value="KAH3782283.1"/>
    <property type="molecule type" value="Genomic_DNA"/>
</dbReference>
<keyword evidence="2" id="KW-1185">Reference proteome</keyword>
<gene>
    <name evidence="1" type="ORF">DPMN_160196</name>
</gene>
<dbReference type="Proteomes" id="UP000828390">
    <property type="component" value="Unassembled WGS sequence"/>
</dbReference>